<dbReference type="InterPro" id="IPR029045">
    <property type="entry name" value="ClpP/crotonase-like_dom_sf"/>
</dbReference>
<evidence type="ECO:0000256" key="1">
    <source>
        <dbReference type="ARBA" id="ARBA00005254"/>
    </source>
</evidence>
<gene>
    <name evidence="2" type="primary">crt_5</name>
    <name evidence="2" type="ORF">MM59RIKEN_33700</name>
</gene>
<dbReference type="GO" id="GO:0003824">
    <property type="term" value="F:catalytic activity"/>
    <property type="evidence" value="ECO:0007669"/>
    <property type="project" value="UniProtKB-ARBA"/>
</dbReference>
<dbReference type="EMBL" id="AP023421">
    <property type="protein sequence ID" value="BCK86051.1"/>
    <property type="molecule type" value="Genomic_DNA"/>
</dbReference>
<keyword evidence="3" id="KW-1185">Reference proteome</keyword>
<comment type="similarity">
    <text evidence="1">Belongs to the enoyl-CoA hydratase/isomerase family.</text>
</comment>
<accession>A0A830QT27</accession>
<reference evidence="2" key="1">
    <citation type="submission" date="2020-09" db="EMBL/GenBank/DDBJ databases">
        <title>New species isolated from human feces.</title>
        <authorList>
            <person name="Kitahara M."/>
            <person name="Shigeno Y."/>
            <person name="Shime M."/>
            <person name="Matsumoto Y."/>
            <person name="Nakamura S."/>
            <person name="Motooka D."/>
            <person name="Fukuoka S."/>
            <person name="Nishikawa H."/>
            <person name="Benno Y."/>
        </authorList>
    </citation>
    <scope>NUCLEOTIDE SEQUENCE</scope>
    <source>
        <strain evidence="2">MM59</strain>
        <plasmid evidence="2">pMM59_01</plasmid>
    </source>
</reference>
<keyword evidence="2" id="KW-0614">Plasmid</keyword>
<evidence type="ECO:0000313" key="2">
    <source>
        <dbReference type="EMBL" id="BCK86051.1"/>
    </source>
</evidence>
<dbReference type="Gene3D" id="3.90.226.10">
    <property type="entry name" value="2-enoyl-CoA Hydratase, Chain A, domain 1"/>
    <property type="match status" value="1"/>
</dbReference>
<dbReference type="InterPro" id="IPR001753">
    <property type="entry name" value="Enoyl-CoA_hydra/iso"/>
</dbReference>
<geneLocation type="plasmid" evidence="2 3">
    <name>pMM59_01</name>
</geneLocation>
<dbReference type="CDD" id="cd06558">
    <property type="entry name" value="crotonase-like"/>
    <property type="match status" value="1"/>
</dbReference>
<dbReference type="Pfam" id="PF00378">
    <property type="entry name" value="ECH_1"/>
    <property type="match status" value="1"/>
</dbReference>
<dbReference type="KEGG" id="pfaa:MM59RIKEN_33700"/>
<proteinExistence type="inferred from homology"/>
<evidence type="ECO:0000313" key="3">
    <source>
        <dbReference type="Proteomes" id="UP000679848"/>
    </source>
</evidence>
<dbReference type="Proteomes" id="UP000679848">
    <property type="component" value="Plasmid pMM59_01"/>
</dbReference>
<name>A0A830QT27_9FIRM</name>
<dbReference type="AlphaFoldDB" id="A0A830QT27"/>
<organism evidence="2 3">
    <name type="scientific">Pusillibacter faecalis</name>
    <dbReference type="NCBI Taxonomy" id="2714358"/>
    <lineage>
        <taxon>Bacteria</taxon>
        <taxon>Bacillati</taxon>
        <taxon>Bacillota</taxon>
        <taxon>Clostridia</taxon>
        <taxon>Eubacteriales</taxon>
        <taxon>Oscillospiraceae</taxon>
        <taxon>Pusillibacter</taxon>
    </lineage>
</organism>
<dbReference type="PANTHER" id="PTHR43802:SF1">
    <property type="entry name" value="IP11341P-RELATED"/>
    <property type="match status" value="1"/>
</dbReference>
<dbReference type="SUPFAM" id="SSF52096">
    <property type="entry name" value="ClpP/crotonase"/>
    <property type="match status" value="1"/>
</dbReference>
<dbReference type="PANTHER" id="PTHR43802">
    <property type="entry name" value="ENOYL-COA HYDRATASE"/>
    <property type="match status" value="1"/>
</dbReference>
<sequence>MSEPTVQTASEPVILTEKKGYIGYIILNRPKKLNAINWQVYREMIPAIEKMETDDDVKVVVLKGAGRCFSAGFDLSEPSFDDHEENRRMYERVAHRARWKLWSLPKPTIAQIHKFCLGGAHETMMACDMAICSDDTTFGIPEIKFGQGSCFPILPYSMTLRKARELILTGENYDAKTALEYGVVNYSVPMEELDAKVMELAKKLALVPTPALKLQKRCINRAVENMGFGYQVEQWLDILCLGILWKNEEVDNFYKKVAEVGMKEATVWHEQQLDAKLQADLEKA</sequence>
<protein>
    <submittedName>
        <fullName evidence="2">Crotonase</fullName>
    </submittedName>
</protein>
<dbReference type="RefSeq" id="WP_187030987.1">
    <property type="nucleotide sequence ID" value="NZ_AP023421.1"/>
</dbReference>